<reference evidence="1" key="1">
    <citation type="submission" date="2022-04" db="EMBL/GenBank/DDBJ databases">
        <title>Corynebacterium kalidii LD5P10.</title>
        <authorList>
            <person name="Sun J.Q."/>
        </authorList>
    </citation>
    <scope>NUCLEOTIDE SEQUENCE</scope>
    <source>
        <strain evidence="1">LD5P10</strain>
    </source>
</reference>
<sequence>MNPTEGTIYFAEYDLMKSVSAALGVAYSNRRRAASTEAEKQWWESRRIAVRDYVAAAVDTDSEDLVTRARIMRAEFDRLGGLGSPGRD</sequence>
<accession>A0A9X1WJF8</accession>
<dbReference type="AlphaFoldDB" id="A0A9X1WJF8"/>
<organism evidence="1 2">
    <name type="scientific">Corynebacterium kalidii</name>
    <dbReference type="NCBI Taxonomy" id="2931982"/>
    <lineage>
        <taxon>Bacteria</taxon>
        <taxon>Bacillati</taxon>
        <taxon>Actinomycetota</taxon>
        <taxon>Actinomycetes</taxon>
        <taxon>Mycobacteriales</taxon>
        <taxon>Corynebacteriaceae</taxon>
        <taxon>Corynebacterium</taxon>
    </lineage>
</organism>
<name>A0A9X1WJF8_9CORY</name>
<gene>
    <name evidence="1" type="ORF">MUN33_13895</name>
</gene>
<comment type="caution">
    <text evidence="1">The sequence shown here is derived from an EMBL/GenBank/DDBJ whole genome shotgun (WGS) entry which is preliminary data.</text>
</comment>
<dbReference type="RefSeq" id="WP_244805487.1">
    <property type="nucleotide sequence ID" value="NZ_JALIEA010000017.1"/>
</dbReference>
<dbReference type="Proteomes" id="UP001139207">
    <property type="component" value="Unassembled WGS sequence"/>
</dbReference>
<evidence type="ECO:0000313" key="2">
    <source>
        <dbReference type="Proteomes" id="UP001139207"/>
    </source>
</evidence>
<proteinExistence type="predicted"/>
<dbReference type="EMBL" id="JALIEA010000017">
    <property type="protein sequence ID" value="MCJ7859790.1"/>
    <property type="molecule type" value="Genomic_DNA"/>
</dbReference>
<protein>
    <submittedName>
        <fullName evidence="1">Uncharacterized protein</fullName>
    </submittedName>
</protein>
<evidence type="ECO:0000313" key="1">
    <source>
        <dbReference type="EMBL" id="MCJ7859790.1"/>
    </source>
</evidence>
<keyword evidence="2" id="KW-1185">Reference proteome</keyword>